<protein>
    <submittedName>
        <fullName evidence="2">Uncharacterized protein</fullName>
    </submittedName>
</protein>
<reference evidence="2" key="2">
    <citation type="journal article" date="2024" name="Plant">
        <title>Genomic evolution and insights into agronomic trait innovations of Sesamum species.</title>
        <authorList>
            <person name="Miao H."/>
            <person name="Wang L."/>
            <person name="Qu L."/>
            <person name="Liu H."/>
            <person name="Sun Y."/>
            <person name="Le M."/>
            <person name="Wang Q."/>
            <person name="Wei S."/>
            <person name="Zheng Y."/>
            <person name="Lin W."/>
            <person name="Duan Y."/>
            <person name="Cao H."/>
            <person name="Xiong S."/>
            <person name="Wang X."/>
            <person name="Wei L."/>
            <person name="Li C."/>
            <person name="Ma Q."/>
            <person name="Ju M."/>
            <person name="Zhao R."/>
            <person name="Li G."/>
            <person name="Mu C."/>
            <person name="Tian Q."/>
            <person name="Mei H."/>
            <person name="Zhang T."/>
            <person name="Gao T."/>
            <person name="Zhang H."/>
        </authorList>
    </citation>
    <scope>NUCLEOTIDE SEQUENCE</scope>
    <source>
        <strain evidence="2">G02</strain>
    </source>
</reference>
<gene>
    <name evidence="2" type="ORF">Sradi_4919600</name>
</gene>
<evidence type="ECO:0000256" key="1">
    <source>
        <dbReference type="SAM" id="MobiDB-lite"/>
    </source>
</evidence>
<sequence>MISQGARADPVASMHELGESVEGSVAPASEGGEEIDREGVGADAPLPPHGAPVAELPPAYA</sequence>
<comment type="caution">
    <text evidence="2">The sequence shown here is derived from an EMBL/GenBank/DDBJ whole genome shotgun (WGS) entry which is preliminary data.</text>
</comment>
<organism evidence="2">
    <name type="scientific">Sesamum radiatum</name>
    <name type="common">Black benniseed</name>
    <dbReference type="NCBI Taxonomy" id="300843"/>
    <lineage>
        <taxon>Eukaryota</taxon>
        <taxon>Viridiplantae</taxon>
        <taxon>Streptophyta</taxon>
        <taxon>Embryophyta</taxon>
        <taxon>Tracheophyta</taxon>
        <taxon>Spermatophyta</taxon>
        <taxon>Magnoliopsida</taxon>
        <taxon>eudicotyledons</taxon>
        <taxon>Gunneridae</taxon>
        <taxon>Pentapetalae</taxon>
        <taxon>asterids</taxon>
        <taxon>lamiids</taxon>
        <taxon>Lamiales</taxon>
        <taxon>Pedaliaceae</taxon>
        <taxon>Sesamum</taxon>
    </lineage>
</organism>
<dbReference type="EMBL" id="JACGWJ010000022">
    <property type="protein sequence ID" value="KAL0329329.1"/>
    <property type="molecule type" value="Genomic_DNA"/>
</dbReference>
<name>A0AAW2MCP3_SESRA</name>
<accession>A0AAW2MCP3</accession>
<feature type="region of interest" description="Disordered" evidence="1">
    <location>
        <begin position="1"/>
        <end position="61"/>
    </location>
</feature>
<proteinExistence type="predicted"/>
<evidence type="ECO:0000313" key="2">
    <source>
        <dbReference type="EMBL" id="KAL0329329.1"/>
    </source>
</evidence>
<dbReference type="AlphaFoldDB" id="A0AAW2MCP3"/>
<reference evidence="2" key="1">
    <citation type="submission" date="2020-06" db="EMBL/GenBank/DDBJ databases">
        <authorList>
            <person name="Li T."/>
            <person name="Hu X."/>
            <person name="Zhang T."/>
            <person name="Song X."/>
            <person name="Zhang H."/>
            <person name="Dai N."/>
            <person name="Sheng W."/>
            <person name="Hou X."/>
            <person name="Wei L."/>
        </authorList>
    </citation>
    <scope>NUCLEOTIDE SEQUENCE</scope>
    <source>
        <strain evidence="2">G02</strain>
        <tissue evidence="2">Leaf</tissue>
    </source>
</reference>